<feature type="compositionally biased region" description="Acidic residues" evidence="5">
    <location>
        <begin position="472"/>
        <end position="483"/>
    </location>
</feature>
<dbReference type="InterPro" id="IPR051342">
    <property type="entry name" value="PDZ_scaffold"/>
</dbReference>
<feature type="zinc finger region" description="TRAF-type" evidence="4">
    <location>
        <begin position="128"/>
        <end position="176"/>
    </location>
</feature>
<feature type="domain" description="TRAF-type" evidence="8">
    <location>
        <begin position="128"/>
        <end position="176"/>
    </location>
</feature>
<dbReference type="Gene3D" id="3.30.40.10">
    <property type="entry name" value="Zinc/RING finger domain, C3HC4 (zinc finger)"/>
    <property type="match status" value="1"/>
</dbReference>
<evidence type="ECO:0000313" key="9">
    <source>
        <dbReference type="EMBL" id="CDW21147.1"/>
    </source>
</evidence>
<evidence type="ECO:0000259" key="7">
    <source>
        <dbReference type="PROSITE" id="PS50106"/>
    </source>
</evidence>
<dbReference type="Gene3D" id="2.30.42.10">
    <property type="match status" value="4"/>
</dbReference>
<keyword evidence="1 4" id="KW-0479">Metal-binding</keyword>
<dbReference type="CDD" id="cd16637">
    <property type="entry name" value="mRING-HC-C3HC3D_LNX1-like"/>
    <property type="match status" value="1"/>
</dbReference>
<dbReference type="GO" id="GO:0008270">
    <property type="term" value="F:zinc ion binding"/>
    <property type="evidence" value="ECO:0007669"/>
    <property type="project" value="UniProtKB-KW"/>
</dbReference>
<evidence type="ECO:0000259" key="6">
    <source>
        <dbReference type="PROSITE" id="PS50089"/>
    </source>
</evidence>
<dbReference type="InterPro" id="IPR001478">
    <property type="entry name" value="PDZ"/>
</dbReference>
<feature type="region of interest" description="Disordered" evidence="5">
    <location>
        <begin position="413"/>
        <end position="483"/>
    </location>
</feature>
<dbReference type="Pfam" id="PF13923">
    <property type="entry name" value="zf-C3HC4_2"/>
    <property type="match status" value="1"/>
</dbReference>
<dbReference type="PROSITE" id="PS50145">
    <property type="entry name" value="ZF_TRAF"/>
    <property type="match status" value="1"/>
</dbReference>
<dbReference type="PROSITE" id="PS00518">
    <property type="entry name" value="ZF_RING_1"/>
    <property type="match status" value="1"/>
</dbReference>
<evidence type="ECO:0008006" key="10">
    <source>
        <dbReference type="Google" id="ProtNLM"/>
    </source>
</evidence>
<dbReference type="InterPro" id="IPR017907">
    <property type="entry name" value="Znf_RING_CS"/>
</dbReference>
<reference evidence="9" key="1">
    <citation type="submission" date="2014-05" db="EMBL/GenBank/DDBJ databases">
        <authorList>
            <person name="Chronopoulou M."/>
        </authorList>
    </citation>
    <scope>NUCLEOTIDE SEQUENCE</scope>
    <source>
        <tissue evidence="9">Whole organism</tissue>
    </source>
</reference>
<dbReference type="InterPro" id="IPR013083">
    <property type="entry name" value="Znf_RING/FYVE/PHD"/>
</dbReference>
<dbReference type="InterPro" id="IPR001841">
    <property type="entry name" value="Znf_RING"/>
</dbReference>
<feature type="region of interest" description="Disordered" evidence="5">
    <location>
        <begin position="292"/>
        <end position="313"/>
    </location>
</feature>
<dbReference type="AlphaFoldDB" id="A0A0K2T6D2"/>
<dbReference type="SMART" id="SM00228">
    <property type="entry name" value="PDZ"/>
    <property type="match status" value="4"/>
</dbReference>
<feature type="compositionally biased region" description="Low complexity" evidence="5">
    <location>
        <begin position="420"/>
        <end position="429"/>
    </location>
</feature>
<evidence type="ECO:0000256" key="1">
    <source>
        <dbReference type="ARBA" id="ARBA00022723"/>
    </source>
</evidence>
<dbReference type="OrthoDB" id="438726at2759"/>
<dbReference type="EMBL" id="HACA01003786">
    <property type="protein sequence ID" value="CDW21147.1"/>
    <property type="molecule type" value="Transcribed_RNA"/>
</dbReference>
<evidence type="ECO:0000256" key="4">
    <source>
        <dbReference type="PROSITE-ProRule" id="PRU00207"/>
    </source>
</evidence>
<feature type="domain" description="PDZ" evidence="7">
    <location>
        <begin position="202"/>
        <end position="285"/>
    </location>
</feature>
<accession>A0A0K2T6D2</accession>
<dbReference type="PROSITE" id="PS50089">
    <property type="entry name" value="ZF_RING_2"/>
    <property type="match status" value="1"/>
</dbReference>
<dbReference type="PANTHER" id="PTHR19964:SF84">
    <property type="entry name" value="LIGAND OF NUMB PROTEIN X 2-LIKE ISOFORM X1"/>
    <property type="match status" value="1"/>
</dbReference>
<organism evidence="9">
    <name type="scientific">Lepeophtheirus salmonis</name>
    <name type="common">Salmon louse</name>
    <name type="synonym">Caligus salmonis</name>
    <dbReference type="NCBI Taxonomy" id="72036"/>
    <lineage>
        <taxon>Eukaryota</taxon>
        <taxon>Metazoa</taxon>
        <taxon>Ecdysozoa</taxon>
        <taxon>Arthropoda</taxon>
        <taxon>Crustacea</taxon>
        <taxon>Multicrustacea</taxon>
        <taxon>Hexanauplia</taxon>
        <taxon>Copepoda</taxon>
        <taxon>Siphonostomatoida</taxon>
        <taxon>Caligidae</taxon>
        <taxon>Lepeophtheirus</taxon>
    </lineage>
</organism>
<keyword evidence="2 4" id="KW-0863">Zinc-finger</keyword>
<feature type="region of interest" description="Disordered" evidence="5">
    <location>
        <begin position="499"/>
        <end position="572"/>
    </location>
</feature>
<dbReference type="InterPro" id="IPR001293">
    <property type="entry name" value="Znf_TRAF"/>
</dbReference>
<dbReference type="SUPFAM" id="SSF49599">
    <property type="entry name" value="TRAF domain-like"/>
    <property type="match status" value="1"/>
</dbReference>
<feature type="region of interest" description="Disordered" evidence="5">
    <location>
        <begin position="1"/>
        <end position="35"/>
    </location>
</feature>
<dbReference type="Pfam" id="PF00595">
    <property type="entry name" value="PDZ"/>
    <property type="match status" value="4"/>
</dbReference>
<feature type="domain" description="PDZ" evidence="7">
    <location>
        <begin position="325"/>
        <end position="407"/>
    </location>
</feature>
<sequence>MSDRRSSLRSSSRRASGREKSHSTQTTSNNVNGTRPKVCRSCGQHHSHHEPHLYNYKSDVDEDLMCQICLQPFVDPLDTPCSHTFCKSCLHNYLKVNPLCPLDRKPLNEMTCSPSNLVLKKLLDKILVTCPNADSCEEILQRGNLEDHLKYRCSGTMVACQFASAGCEYRGPSKSMSKHQTECNFKKEGITRLPILEGEVSHVEIPRTNSSLGITIVGGADTPLRCVVVQEVFPDGLVAQDGRLQPGDQIIEINGIDMTCASHSQVCASLRKMSSVLRLGVYRERIEKYGARPNSTGSSNVSRQSMKRKKLKHVNESKDEEGLFSFTLERLPGKQLGLRLSGNCSETGIFIVDIQKGSTMGADGRLQIFDRILYINGTDVRNAGIAQASALIQNNDKVSLVVVRRKPTDPVLYNYDKENSSTSENTSSNGSCHTRSKSAPAPMHNDRLGTVLSNKNSNQEENGQCEVASSTEELDEPYYDNLDGDDLMGIYETLDRKRQESKEIAKSHSMEALETPDKKNEALKARPKIPCKTSTQSQQSKRQSFHEIPAPSISNALSVEKSPSFGEDLSNTDGNSSMAAFIKRALRIQGPCLLQKTVIVKKNPRESLGMRIGGGIGSNEGDTPIYIANIHPHGCIGKSKQMKKGDILLTVNETSLYGLTHSQAVSTLKATINLSQVSLGILDGPETSFGASNFIPSWMYWQKMPRELQYPKTVILHRREHASWGFSIVGGTDSNGRPTEPIHVLFVVPDSPAAKDGRIRCGDRLLAVDGHTLENIPHSVAVGMLKQTSTRVVMEVVSWMGTEL</sequence>
<feature type="compositionally biased region" description="Low complexity" evidence="5">
    <location>
        <begin position="532"/>
        <end position="542"/>
    </location>
</feature>
<feature type="compositionally biased region" description="Polar residues" evidence="5">
    <location>
        <begin position="23"/>
        <end position="33"/>
    </location>
</feature>
<protein>
    <recommendedName>
        <fullName evidence="10">E3 ubiquitin-protein ligase LNX</fullName>
    </recommendedName>
</protein>
<feature type="domain" description="PDZ" evidence="7">
    <location>
        <begin position="597"/>
        <end position="671"/>
    </location>
</feature>
<feature type="domain" description="RING-type" evidence="6">
    <location>
        <begin position="66"/>
        <end position="104"/>
    </location>
</feature>
<keyword evidence="3 4" id="KW-0862">Zinc</keyword>
<dbReference type="SUPFAM" id="SSF50156">
    <property type="entry name" value="PDZ domain-like"/>
    <property type="match status" value="4"/>
</dbReference>
<dbReference type="PANTHER" id="PTHR19964">
    <property type="entry name" value="MULTIPLE PDZ DOMAIN PROTEIN"/>
    <property type="match status" value="1"/>
</dbReference>
<dbReference type="Pfam" id="PF02176">
    <property type="entry name" value="zf-TRAF"/>
    <property type="match status" value="1"/>
</dbReference>
<dbReference type="PROSITE" id="PS50106">
    <property type="entry name" value="PDZ"/>
    <property type="match status" value="4"/>
</dbReference>
<name>A0A0K2T6D2_LEPSM</name>
<feature type="compositionally biased region" description="Basic and acidic residues" evidence="5">
    <location>
        <begin position="499"/>
        <end position="524"/>
    </location>
</feature>
<feature type="domain" description="PDZ" evidence="7">
    <location>
        <begin position="713"/>
        <end position="796"/>
    </location>
</feature>
<dbReference type="SMART" id="SM00184">
    <property type="entry name" value="RING"/>
    <property type="match status" value="1"/>
</dbReference>
<feature type="compositionally biased region" description="Polar residues" evidence="5">
    <location>
        <begin position="293"/>
        <end position="304"/>
    </location>
</feature>
<evidence type="ECO:0000256" key="2">
    <source>
        <dbReference type="ARBA" id="ARBA00022771"/>
    </source>
</evidence>
<evidence type="ECO:0000256" key="3">
    <source>
        <dbReference type="ARBA" id="ARBA00022833"/>
    </source>
</evidence>
<dbReference type="InterPro" id="IPR036034">
    <property type="entry name" value="PDZ_sf"/>
</dbReference>
<dbReference type="CDD" id="cd06679">
    <property type="entry name" value="PDZ3_LNX1_2-like"/>
    <property type="match status" value="1"/>
</dbReference>
<dbReference type="SUPFAM" id="SSF57850">
    <property type="entry name" value="RING/U-box"/>
    <property type="match status" value="1"/>
</dbReference>
<feature type="compositionally biased region" description="Polar residues" evidence="5">
    <location>
        <begin position="451"/>
        <end position="471"/>
    </location>
</feature>
<evidence type="ECO:0000259" key="8">
    <source>
        <dbReference type="PROSITE" id="PS50145"/>
    </source>
</evidence>
<evidence type="ECO:0000256" key="5">
    <source>
        <dbReference type="SAM" id="MobiDB-lite"/>
    </source>
</evidence>
<proteinExistence type="predicted"/>